<proteinExistence type="predicted"/>
<protein>
    <submittedName>
        <fullName evidence="2 3">Uncharacterized protein</fullName>
    </submittedName>
</protein>
<accession>R7TUX9</accession>
<dbReference type="HOGENOM" id="CLU_1462674_0_0_1"/>
<evidence type="ECO:0000313" key="2">
    <source>
        <dbReference type="EMBL" id="ELT97524.1"/>
    </source>
</evidence>
<sequence length="185" mass="20622">MNLNGVIDFIESQDDDAFALTSCEISFEDDLCLGRGSFQEILETMKTQYRNIAWTKISSIVWSIWITSKAGLRSWKAFQEPQPAHGHRALRPPTADTTRSGRTKQRASPNPCKHSTAAPHATATTTAPSSACAPQDGPHSLIMGMSYMKTFEHKLQECVIDRRRCQTGQLIKMSIPQLANNKQTQ</sequence>
<evidence type="ECO:0000313" key="4">
    <source>
        <dbReference type="Proteomes" id="UP000014760"/>
    </source>
</evidence>
<keyword evidence="4" id="KW-1185">Reference proteome</keyword>
<reference evidence="3" key="3">
    <citation type="submission" date="2015-06" db="UniProtKB">
        <authorList>
            <consortium name="EnsemblMetazoa"/>
        </authorList>
    </citation>
    <scope>IDENTIFICATION</scope>
</reference>
<evidence type="ECO:0000313" key="3">
    <source>
        <dbReference type="EnsemblMetazoa" id="CapteP213151"/>
    </source>
</evidence>
<name>R7TUX9_CAPTE</name>
<dbReference type="EnsemblMetazoa" id="CapteT213151">
    <property type="protein sequence ID" value="CapteP213151"/>
    <property type="gene ID" value="CapteG213151"/>
</dbReference>
<dbReference type="EMBL" id="AMQN01010882">
    <property type="status" value="NOT_ANNOTATED_CDS"/>
    <property type="molecule type" value="Genomic_DNA"/>
</dbReference>
<feature type="region of interest" description="Disordered" evidence="1">
    <location>
        <begin position="80"/>
        <end position="135"/>
    </location>
</feature>
<dbReference type="EMBL" id="KB308552">
    <property type="protein sequence ID" value="ELT97524.1"/>
    <property type="molecule type" value="Genomic_DNA"/>
</dbReference>
<evidence type="ECO:0000256" key="1">
    <source>
        <dbReference type="SAM" id="MobiDB-lite"/>
    </source>
</evidence>
<feature type="compositionally biased region" description="Low complexity" evidence="1">
    <location>
        <begin position="115"/>
        <end position="134"/>
    </location>
</feature>
<gene>
    <name evidence="2" type="ORF">CAPTEDRAFT_213151</name>
</gene>
<dbReference type="Proteomes" id="UP000014760">
    <property type="component" value="Unassembled WGS sequence"/>
</dbReference>
<dbReference type="AlphaFoldDB" id="R7TUX9"/>
<reference evidence="2 4" key="2">
    <citation type="journal article" date="2013" name="Nature">
        <title>Insights into bilaterian evolution from three spiralian genomes.</title>
        <authorList>
            <person name="Simakov O."/>
            <person name="Marletaz F."/>
            <person name="Cho S.J."/>
            <person name="Edsinger-Gonzales E."/>
            <person name="Havlak P."/>
            <person name="Hellsten U."/>
            <person name="Kuo D.H."/>
            <person name="Larsson T."/>
            <person name="Lv J."/>
            <person name="Arendt D."/>
            <person name="Savage R."/>
            <person name="Osoegawa K."/>
            <person name="de Jong P."/>
            <person name="Grimwood J."/>
            <person name="Chapman J.A."/>
            <person name="Shapiro H."/>
            <person name="Aerts A."/>
            <person name="Otillar R.P."/>
            <person name="Terry A.Y."/>
            <person name="Boore J.L."/>
            <person name="Grigoriev I.V."/>
            <person name="Lindberg D.R."/>
            <person name="Seaver E.C."/>
            <person name="Weisblat D.A."/>
            <person name="Putnam N.H."/>
            <person name="Rokhsar D.S."/>
        </authorList>
    </citation>
    <scope>NUCLEOTIDE SEQUENCE</scope>
    <source>
        <strain evidence="2 4">I ESC-2004</strain>
    </source>
</reference>
<organism evidence="2">
    <name type="scientific">Capitella teleta</name>
    <name type="common">Polychaete worm</name>
    <dbReference type="NCBI Taxonomy" id="283909"/>
    <lineage>
        <taxon>Eukaryota</taxon>
        <taxon>Metazoa</taxon>
        <taxon>Spiralia</taxon>
        <taxon>Lophotrochozoa</taxon>
        <taxon>Annelida</taxon>
        <taxon>Polychaeta</taxon>
        <taxon>Sedentaria</taxon>
        <taxon>Scolecida</taxon>
        <taxon>Capitellidae</taxon>
        <taxon>Capitella</taxon>
    </lineage>
</organism>
<reference evidence="4" key="1">
    <citation type="submission" date="2012-12" db="EMBL/GenBank/DDBJ databases">
        <authorList>
            <person name="Hellsten U."/>
            <person name="Grimwood J."/>
            <person name="Chapman J.A."/>
            <person name="Shapiro H."/>
            <person name="Aerts A."/>
            <person name="Otillar R.P."/>
            <person name="Terry A.Y."/>
            <person name="Boore J.L."/>
            <person name="Simakov O."/>
            <person name="Marletaz F."/>
            <person name="Cho S.-J."/>
            <person name="Edsinger-Gonzales E."/>
            <person name="Havlak P."/>
            <person name="Kuo D.-H."/>
            <person name="Larsson T."/>
            <person name="Lv J."/>
            <person name="Arendt D."/>
            <person name="Savage R."/>
            <person name="Osoegawa K."/>
            <person name="de Jong P."/>
            <person name="Lindberg D.R."/>
            <person name="Seaver E.C."/>
            <person name="Weisblat D.A."/>
            <person name="Putnam N.H."/>
            <person name="Grigoriev I.V."/>
            <person name="Rokhsar D.S."/>
        </authorList>
    </citation>
    <scope>NUCLEOTIDE SEQUENCE</scope>
    <source>
        <strain evidence="4">I ESC-2004</strain>
    </source>
</reference>